<feature type="domain" description="Carbohydrate kinase PfkB" evidence="3">
    <location>
        <begin position="20"/>
        <end position="301"/>
    </location>
</feature>
<dbReference type="OrthoDB" id="7946249at2"/>
<reference evidence="4 5" key="1">
    <citation type="submission" date="2019-09" db="EMBL/GenBank/DDBJ databases">
        <authorList>
            <person name="Wang X."/>
        </authorList>
    </citation>
    <scope>NUCLEOTIDE SEQUENCE [LARGE SCALE GENOMIC DNA]</scope>
    <source>
        <strain evidence="4 5">CICC 11023</strain>
    </source>
</reference>
<organism evidence="4 5">
    <name type="scientific">Nocardia colli</name>
    <dbReference type="NCBI Taxonomy" id="2545717"/>
    <lineage>
        <taxon>Bacteria</taxon>
        <taxon>Bacillati</taxon>
        <taxon>Actinomycetota</taxon>
        <taxon>Actinomycetes</taxon>
        <taxon>Mycobacteriales</taxon>
        <taxon>Nocardiaceae</taxon>
        <taxon>Nocardia</taxon>
    </lineage>
</organism>
<dbReference type="PANTHER" id="PTHR10584">
    <property type="entry name" value="SUGAR KINASE"/>
    <property type="match status" value="1"/>
</dbReference>
<evidence type="ECO:0000259" key="3">
    <source>
        <dbReference type="Pfam" id="PF00294"/>
    </source>
</evidence>
<dbReference type="SUPFAM" id="SSF53613">
    <property type="entry name" value="Ribokinase-like"/>
    <property type="match status" value="1"/>
</dbReference>
<dbReference type="GO" id="GO:0016301">
    <property type="term" value="F:kinase activity"/>
    <property type="evidence" value="ECO:0007669"/>
    <property type="project" value="UniProtKB-KW"/>
</dbReference>
<dbReference type="InterPro" id="IPR011611">
    <property type="entry name" value="PfkB_dom"/>
</dbReference>
<keyword evidence="1" id="KW-0808">Transferase</keyword>
<proteinExistence type="predicted"/>
<dbReference type="PROSITE" id="PS00584">
    <property type="entry name" value="PFKB_KINASES_2"/>
    <property type="match status" value="1"/>
</dbReference>
<dbReference type="Gene3D" id="3.40.1190.20">
    <property type="match status" value="1"/>
</dbReference>
<comment type="caution">
    <text evidence="4">The sequence shown here is derived from an EMBL/GenBank/DDBJ whole genome shotgun (WGS) entry which is preliminary data.</text>
</comment>
<dbReference type="EMBL" id="VXLC01000028">
    <property type="protein sequence ID" value="KAA8882926.1"/>
    <property type="molecule type" value="Genomic_DNA"/>
</dbReference>
<keyword evidence="2 4" id="KW-0418">Kinase</keyword>
<evidence type="ECO:0000256" key="2">
    <source>
        <dbReference type="ARBA" id="ARBA00022777"/>
    </source>
</evidence>
<evidence type="ECO:0000313" key="5">
    <source>
        <dbReference type="Proteomes" id="UP000323876"/>
    </source>
</evidence>
<dbReference type="Pfam" id="PF00294">
    <property type="entry name" value="PfkB"/>
    <property type="match status" value="1"/>
</dbReference>
<sequence>MGTDPVGRVDATASSDNRRDVLVVGAYYADLVFHGLSRPVQPGTEVFARGFELLPGGAFTPAMAMRRLGHDVVWSTDFGTDLFSAQVLAAARAEGLDDSGFRLHTVPVRSVTAALSSPVDRAMVSYQDPVAAYPLAMVLREHRARVVILPLLQQGDDVLAALEVAHRLGTQVFMDCQDVPCTLETPTVREILGRVDIFAPNADEAVRVTGAPSLDAAIDVLAGLVNTLVVKRGSGGAVAVRDGFRCEIDSVPVEVVDTTAAGDCFNAGFLHAHLAGRPLSGCLATAVACGAAATTALGSSAAPDLTELPQWLARVPRARSL</sequence>
<name>A0A5N0E1U7_9NOCA</name>
<evidence type="ECO:0000313" key="4">
    <source>
        <dbReference type="EMBL" id="KAA8882926.1"/>
    </source>
</evidence>
<dbReference type="Proteomes" id="UP000323876">
    <property type="component" value="Unassembled WGS sequence"/>
</dbReference>
<dbReference type="PANTHER" id="PTHR10584:SF166">
    <property type="entry name" value="RIBOKINASE"/>
    <property type="match status" value="1"/>
</dbReference>
<protein>
    <submittedName>
        <fullName evidence="4">Carbohydrate kinase family protein</fullName>
    </submittedName>
</protein>
<dbReference type="InterPro" id="IPR002173">
    <property type="entry name" value="Carboh/pur_kinase_PfkB_CS"/>
</dbReference>
<evidence type="ECO:0000256" key="1">
    <source>
        <dbReference type="ARBA" id="ARBA00022679"/>
    </source>
</evidence>
<dbReference type="RefSeq" id="WP_150407136.1">
    <property type="nucleotide sequence ID" value="NZ_VXLC01000028.1"/>
</dbReference>
<keyword evidence="5" id="KW-1185">Reference proteome</keyword>
<accession>A0A5N0E1U7</accession>
<dbReference type="InterPro" id="IPR029056">
    <property type="entry name" value="Ribokinase-like"/>
</dbReference>
<dbReference type="AlphaFoldDB" id="A0A5N0E1U7"/>
<gene>
    <name evidence="4" type="ORF">F3087_38745</name>
</gene>